<evidence type="ECO:0000313" key="2">
    <source>
        <dbReference type="EMBL" id="SOC46295.1"/>
    </source>
</evidence>
<feature type="transmembrane region" description="Helical" evidence="1">
    <location>
        <begin position="76"/>
        <end position="96"/>
    </location>
</feature>
<reference evidence="3" key="1">
    <citation type="submission" date="2017-08" db="EMBL/GenBank/DDBJ databases">
        <authorList>
            <person name="Varghese N."/>
            <person name="Submissions S."/>
        </authorList>
    </citation>
    <scope>NUCLEOTIDE SEQUENCE [LARGE SCALE GENOMIC DNA]</scope>
    <source>
        <strain evidence="3">DSM 4725</strain>
    </source>
</reference>
<keyword evidence="1" id="KW-1133">Transmembrane helix</keyword>
<keyword evidence="1" id="KW-0472">Membrane</keyword>
<keyword evidence="1" id="KW-0812">Transmembrane</keyword>
<evidence type="ECO:0000256" key="1">
    <source>
        <dbReference type="SAM" id="Phobius"/>
    </source>
</evidence>
<accession>A0A285UWK4</accession>
<dbReference type="Proteomes" id="UP000219435">
    <property type="component" value="Unassembled WGS sequence"/>
</dbReference>
<name>A0A285UWK4_9ACTN</name>
<dbReference type="EMBL" id="OBQI01000001">
    <property type="protein sequence ID" value="SOC46295.1"/>
    <property type="molecule type" value="Genomic_DNA"/>
</dbReference>
<gene>
    <name evidence="2" type="ORF">SAMN05660748_0152</name>
</gene>
<proteinExistence type="predicted"/>
<evidence type="ECO:0000313" key="3">
    <source>
        <dbReference type="Proteomes" id="UP000219435"/>
    </source>
</evidence>
<sequence length="120" mass="12912">MSGPSRFTPRSVYLHLVCLSMLLVGIFATVQLVRSAMAIAYPDPTPSFSWTAYTPMDMLSGDQQLELQTDVQRRDAIRDAVAAGTALLLAGGIYALHWRRAQAERAAPASTEVPAAPPAP</sequence>
<organism evidence="2 3">
    <name type="scientific">Blastococcus aggregatus</name>
    <dbReference type="NCBI Taxonomy" id="38502"/>
    <lineage>
        <taxon>Bacteria</taxon>
        <taxon>Bacillati</taxon>
        <taxon>Actinomycetota</taxon>
        <taxon>Actinomycetes</taxon>
        <taxon>Geodermatophilales</taxon>
        <taxon>Geodermatophilaceae</taxon>
        <taxon>Blastococcus</taxon>
    </lineage>
</organism>
<dbReference type="RefSeq" id="WP_097193139.1">
    <property type="nucleotide sequence ID" value="NZ_OBQI01000001.1"/>
</dbReference>
<feature type="transmembrane region" description="Helical" evidence="1">
    <location>
        <begin position="12"/>
        <end position="33"/>
    </location>
</feature>
<protein>
    <submittedName>
        <fullName evidence="2">Uncharacterized protein</fullName>
    </submittedName>
</protein>
<dbReference type="OrthoDB" id="5190246at2"/>
<keyword evidence="3" id="KW-1185">Reference proteome</keyword>
<dbReference type="AlphaFoldDB" id="A0A285UWK4"/>